<gene>
    <name evidence="1" type="ordered locus">Ksed_17210</name>
</gene>
<dbReference type="AlphaFoldDB" id="C7NJ47"/>
<dbReference type="EMBL" id="CP001686">
    <property type="protein sequence ID" value="ACV06734.1"/>
    <property type="molecule type" value="Genomic_DNA"/>
</dbReference>
<evidence type="ECO:0000313" key="2">
    <source>
        <dbReference type="Proteomes" id="UP000006666"/>
    </source>
</evidence>
<protein>
    <recommendedName>
        <fullName evidence="3">SseB protein N-terminal domain-containing protein</fullName>
    </recommendedName>
</protein>
<evidence type="ECO:0000313" key="1">
    <source>
        <dbReference type="EMBL" id="ACV06734.1"/>
    </source>
</evidence>
<dbReference type="HOGENOM" id="CLU_151235_0_0_11"/>
<reference evidence="1 2" key="1">
    <citation type="journal article" date="2009" name="Stand. Genomic Sci.">
        <title>Complete genome sequence of Kytococcus sedentarius type strain (541).</title>
        <authorList>
            <person name="Sims D."/>
            <person name="Brettin T."/>
            <person name="Detter J.C."/>
            <person name="Han C."/>
            <person name="Lapidus A."/>
            <person name="Copeland A."/>
            <person name="Glavina Del Rio T."/>
            <person name="Nolan M."/>
            <person name="Chen F."/>
            <person name="Lucas S."/>
            <person name="Tice H."/>
            <person name="Cheng J.F."/>
            <person name="Bruce D."/>
            <person name="Goodwin L."/>
            <person name="Pitluck S."/>
            <person name="Ovchinnikova G."/>
            <person name="Pati A."/>
            <person name="Ivanova N."/>
            <person name="Mavrommatis K."/>
            <person name="Chen A."/>
            <person name="Palaniappan K."/>
            <person name="D'haeseleer P."/>
            <person name="Chain P."/>
            <person name="Bristow J."/>
            <person name="Eisen J.A."/>
            <person name="Markowitz V."/>
            <person name="Hugenholtz P."/>
            <person name="Schneider S."/>
            <person name="Goker M."/>
            <person name="Pukall R."/>
            <person name="Kyrpides N.C."/>
            <person name="Klenk H.P."/>
        </authorList>
    </citation>
    <scope>NUCLEOTIDE SEQUENCE [LARGE SCALE GENOMIC DNA]</scope>
    <source>
        <strain evidence="2">ATCC 14392 / DSM 20547 / JCM 11482 / CCUG 33030 / NBRC 15357 / NCTC 11040 / CCM 314 / 541</strain>
    </source>
</reference>
<organism evidence="1 2">
    <name type="scientific">Kytococcus sedentarius (strain ATCC 14392 / DSM 20547 / JCM 11482 / CCUG 33030 / NBRC 15357 / NCTC 11040 / CCM 314 / 541)</name>
    <name type="common">Micrococcus sedentarius</name>
    <dbReference type="NCBI Taxonomy" id="478801"/>
    <lineage>
        <taxon>Bacteria</taxon>
        <taxon>Bacillati</taxon>
        <taxon>Actinomycetota</taxon>
        <taxon>Actinomycetes</taxon>
        <taxon>Micrococcales</taxon>
        <taxon>Kytococcaceae</taxon>
        <taxon>Kytococcus</taxon>
    </lineage>
</organism>
<sequence length="143" mass="15571">MDLAMPAPNETDRLHAMTRNRGDQDTITALWKVGFALPRWWFLPAGPEGSVAPAAAEIEGVMMLLGFTSSERARHFAVEQGMIDPEQPADLLAKEPIEIVRGAGDFLTAGIKGVVMDVHISGWFAPFEGLGPMWRRATGTPLD</sequence>
<dbReference type="KEGG" id="kse:Ksed_17210"/>
<dbReference type="STRING" id="478801.Ksed_17210"/>
<dbReference type="RefSeq" id="WP_015779676.1">
    <property type="nucleotide sequence ID" value="NC_013169.1"/>
</dbReference>
<keyword evidence="2" id="KW-1185">Reference proteome</keyword>
<proteinExistence type="predicted"/>
<accession>C7NJ47</accession>
<evidence type="ECO:0008006" key="3">
    <source>
        <dbReference type="Google" id="ProtNLM"/>
    </source>
</evidence>
<dbReference type="eggNOG" id="ENOG5033FUC">
    <property type="taxonomic scope" value="Bacteria"/>
</dbReference>
<dbReference type="Proteomes" id="UP000006666">
    <property type="component" value="Chromosome"/>
</dbReference>
<name>C7NJ47_KYTSD</name>